<dbReference type="GO" id="GO:0016887">
    <property type="term" value="F:ATP hydrolysis activity"/>
    <property type="evidence" value="ECO:0007669"/>
    <property type="project" value="InterPro"/>
</dbReference>
<evidence type="ECO:0000313" key="10">
    <source>
        <dbReference type="Proteomes" id="UP001153069"/>
    </source>
</evidence>
<feature type="domain" description="AAA+ ATPase" evidence="8">
    <location>
        <begin position="454"/>
        <end position="605"/>
    </location>
</feature>
<evidence type="ECO:0000313" key="9">
    <source>
        <dbReference type="EMBL" id="CAB9512140.1"/>
    </source>
</evidence>
<keyword evidence="6" id="KW-0460">Magnesium</keyword>
<sequence>MKTMAKQLLWRPWHGTLSILVSLLIISRVNSFCSWQPSFRHGSATHGFCSSKLLAVTNGAAAPTINTDITHGEATANGEQAKANSTSITTPWFERKDDVFMTVASNAANCLFQSDMKRDARQDKDGAVASGATNWIDDAAAFDLKNALDKVKLKLPDERTGLDRDEASSWIRWMKASPTPMIINLSEELRQLANQTLSPASLQLMDQTPTQFLQRLGCRLVILPSGAALDSPLTEAAGSMIYGKLLFGGVTRYRLLVSSSNNNYNNINRPARRTGERTVLKPSTKDDTPVWIQYGGPERMYEAVDMGAAALLEVVVMPLGQQLESVMGNNMVVGKIVWKPQQMFTSFMDPEDETAREDLDDNSNNNNQIHGYTPVSLSGKERNEAFQNDFQSSVGGLQPQIDAIVRRVLDGRIIRPAEDVSTAPGSVEEGDFTTQQLALASMEAEELALLGLTPVRGLLLYGPPGCGKTALAREISRSLRARAPKIVSAPELLDRWVGGSEKLVRALFADAEAELAACNGDATKSALHVIVIDEIDAVFRKRSTAEDSGEATRSSVVNQILAKLDGVNAIPNVLLIGMTNRRELLDDALLRPGRLEVQIEIPLPDKEGRREILQIHFDALRRKGRLSMPLCCAVDGVASSSSSLGDTTLQDSSSSPPETGDIGSETDDGPIKGRKRRAVKQAINKVFDTLPMSARNTFDLAADYATAGFSGADIAGLVRCAGSIALARARKDGNGIESLLITMEDVKQALDEVKKV</sequence>
<dbReference type="GO" id="GO:0043001">
    <property type="term" value="P:Golgi to plasma membrane protein transport"/>
    <property type="evidence" value="ECO:0007669"/>
    <property type="project" value="TreeGrafter"/>
</dbReference>
<proteinExistence type="inferred from homology"/>
<keyword evidence="6" id="KW-0479">Metal-binding</keyword>
<feature type="region of interest" description="Disordered" evidence="7">
    <location>
        <begin position="638"/>
        <end position="675"/>
    </location>
</feature>
<gene>
    <name evidence="9" type="ORF">SEMRO_521_G159270.1</name>
</gene>
<evidence type="ECO:0000256" key="5">
    <source>
        <dbReference type="ARBA" id="ARBA00022927"/>
    </source>
</evidence>
<evidence type="ECO:0000259" key="8">
    <source>
        <dbReference type="SMART" id="SM00382"/>
    </source>
</evidence>
<dbReference type="InterPro" id="IPR003593">
    <property type="entry name" value="AAA+_ATPase"/>
</dbReference>
<name>A0A9N8HH62_9STRA</name>
<protein>
    <recommendedName>
        <fullName evidence="6">Vesicle-fusing ATPase</fullName>
        <ecNumber evidence="6">3.6.4.6</ecNumber>
    </recommendedName>
</protein>
<dbReference type="SMART" id="SM00382">
    <property type="entry name" value="AAA"/>
    <property type="match status" value="1"/>
</dbReference>
<keyword evidence="3 6" id="KW-0547">Nucleotide-binding</keyword>
<comment type="similarity">
    <text evidence="1 6">Belongs to the AAA ATPase family.</text>
</comment>
<keyword evidence="5 6" id="KW-0653">Protein transport</keyword>
<dbReference type="Gene3D" id="1.10.8.60">
    <property type="match status" value="2"/>
</dbReference>
<dbReference type="GO" id="GO:0005795">
    <property type="term" value="C:Golgi stack"/>
    <property type="evidence" value="ECO:0007669"/>
    <property type="project" value="TreeGrafter"/>
</dbReference>
<reference evidence="9" key="1">
    <citation type="submission" date="2020-06" db="EMBL/GenBank/DDBJ databases">
        <authorList>
            <consortium name="Plant Systems Biology data submission"/>
        </authorList>
    </citation>
    <scope>NUCLEOTIDE SEQUENCE</scope>
    <source>
        <strain evidence="9">D6</strain>
    </source>
</reference>
<keyword evidence="6" id="KW-0931">ER-Golgi transport</keyword>
<evidence type="ECO:0000256" key="3">
    <source>
        <dbReference type="ARBA" id="ARBA00022741"/>
    </source>
</evidence>
<evidence type="ECO:0000256" key="4">
    <source>
        <dbReference type="ARBA" id="ARBA00022840"/>
    </source>
</evidence>
<dbReference type="GO" id="GO:0006891">
    <property type="term" value="P:intra-Golgi vesicle-mediated transport"/>
    <property type="evidence" value="ECO:0007669"/>
    <property type="project" value="TreeGrafter"/>
</dbReference>
<dbReference type="PANTHER" id="PTHR23078:SF3">
    <property type="entry name" value="VESICLE-FUSING ATPASE"/>
    <property type="match status" value="1"/>
</dbReference>
<dbReference type="InterPro" id="IPR039812">
    <property type="entry name" value="Vesicle-fus_ATPase"/>
</dbReference>
<dbReference type="GO" id="GO:0046872">
    <property type="term" value="F:metal ion binding"/>
    <property type="evidence" value="ECO:0007669"/>
    <property type="project" value="UniProtKB-UniRule"/>
</dbReference>
<feature type="compositionally biased region" description="Acidic residues" evidence="7">
    <location>
        <begin position="352"/>
        <end position="361"/>
    </location>
</feature>
<evidence type="ECO:0000256" key="2">
    <source>
        <dbReference type="ARBA" id="ARBA00022448"/>
    </source>
</evidence>
<keyword evidence="6" id="KW-0378">Hydrolase</keyword>
<dbReference type="Pfam" id="PF00004">
    <property type="entry name" value="AAA"/>
    <property type="match status" value="1"/>
</dbReference>
<comment type="caution">
    <text evidence="9">The sequence shown here is derived from an EMBL/GenBank/DDBJ whole genome shotgun (WGS) entry which is preliminary data.</text>
</comment>
<dbReference type="PROSITE" id="PS00674">
    <property type="entry name" value="AAA"/>
    <property type="match status" value="1"/>
</dbReference>
<dbReference type="AlphaFoldDB" id="A0A9N8HH62"/>
<keyword evidence="4 6" id="KW-0067">ATP-binding</keyword>
<dbReference type="GO" id="GO:0005524">
    <property type="term" value="F:ATP binding"/>
    <property type="evidence" value="ECO:0007669"/>
    <property type="project" value="UniProtKB-UniRule"/>
</dbReference>
<dbReference type="InterPro" id="IPR027417">
    <property type="entry name" value="P-loop_NTPase"/>
</dbReference>
<comment type="cofactor">
    <cofactor evidence="6">
        <name>Mg(2+)</name>
        <dbReference type="ChEBI" id="CHEBI:18420"/>
    </cofactor>
    <text evidence="6">Binds 1 Mg(2+) ion per subunit.</text>
</comment>
<evidence type="ECO:0000256" key="1">
    <source>
        <dbReference type="ARBA" id="ARBA00006914"/>
    </source>
</evidence>
<organism evidence="9 10">
    <name type="scientific">Seminavis robusta</name>
    <dbReference type="NCBI Taxonomy" id="568900"/>
    <lineage>
        <taxon>Eukaryota</taxon>
        <taxon>Sar</taxon>
        <taxon>Stramenopiles</taxon>
        <taxon>Ochrophyta</taxon>
        <taxon>Bacillariophyta</taxon>
        <taxon>Bacillariophyceae</taxon>
        <taxon>Bacillariophycidae</taxon>
        <taxon>Naviculales</taxon>
        <taxon>Naviculaceae</taxon>
        <taxon>Seminavis</taxon>
    </lineage>
</organism>
<comment type="function">
    <text evidence="6">Required for vesicle-mediated transport. Catalyzes the fusion of transport vesicles within the Golgi cisternae. Is also required for transport from the endoplasmic reticulum to the Golgi stack. Seems to function as a fusion protein required for the delivery of cargo proteins to all compartments of the Golgi stack independent of vesicle origin.</text>
</comment>
<dbReference type="GO" id="GO:0035494">
    <property type="term" value="P:SNARE complex disassembly"/>
    <property type="evidence" value="ECO:0007669"/>
    <property type="project" value="InterPro"/>
</dbReference>
<keyword evidence="6" id="KW-0963">Cytoplasm</keyword>
<dbReference type="FunFam" id="3.40.50.300:FF:000154">
    <property type="entry name" value="Vesicle-fusing ATPase 1"/>
    <property type="match status" value="1"/>
</dbReference>
<dbReference type="Gene3D" id="3.40.50.300">
    <property type="entry name" value="P-loop containing nucleotide triphosphate hydrolases"/>
    <property type="match status" value="1"/>
</dbReference>
<dbReference type="OrthoDB" id="9982946at2759"/>
<keyword evidence="10" id="KW-1185">Reference proteome</keyword>
<comment type="catalytic activity">
    <reaction evidence="6">
        <text>ATP + H2O = ADP + phosphate + H(+)</text>
        <dbReference type="Rhea" id="RHEA:13065"/>
        <dbReference type="ChEBI" id="CHEBI:15377"/>
        <dbReference type="ChEBI" id="CHEBI:15378"/>
        <dbReference type="ChEBI" id="CHEBI:30616"/>
        <dbReference type="ChEBI" id="CHEBI:43474"/>
        <dbReference type="ChEBI" id="CHEBI:456216"/>
        <dbReference type="EC" id="3.6.4.6"/>
    </reaction>
</comment>
<dbReference type="Proteomes" id="UP001153069">
    <property type="component" value="Unassembled WGS sequence"/>
</dbReference>
<evidence type="ECO:0000256" key="6">
    <source>
        <dbReference type="RuleBase" id="RU367045"/>
    </source>
</evidence>
<dbReference type="PANTHER" id="PTHR23078">
    <property type="entry name" value="VESICULAR-FUSION PROTEIN NSF"/>
    <property type="match status" value="1"/>
</dbReference>
<feature type="compositionally biased region" description="Polar residues" evidence="7">
    <location>
        <begin position="638"/>
        <end position="657"/>
    </location>
</feature>
<evidence type="ECO:0000256" key="7">
    <source>
        <dbReference type="SAM" id="MobiDB-lite"/>
    </source>
</evidence>
<dbReference type="SUPFAM" id="SSF52540">
    <property type="entry name" value="P-loop containing nucleoside triphosphate hydrolases"/>
    <property type="match status" value="1"/>
</dbReference>
<dbReference type="InterPro" id="IPR003959">
    <property type="entry name" value="ATPase_AAA_core"/>
</dbReference>
<feature type="region of interest" description="Disordered" evidence="7">
    <location>
        <begin position="352"/>
        <end position="375"/>
    </location>
</feature>
<dbReference type="EC" id="3.6.4.6" evidence="6"/>
<accession>A0A9N8HH62</accession>
<dbReference type="EMBL" id="CAICTM010000520">
    <property type="protein sequence ID" value="CAB9512140.1"/>
    <property type="molecule type" value="Genomic_DNA"/>
</dbReference>
<dbReference type="InterPro" id="IPR003960">
    <property type="entry name" value="ATPase_AAA_CS"/>
</dbReference>
<keyword evidence="2 6" id="KW-0813">Transport</keyword>
<comment type="subcellular location">
    <subcellularLocation>
        <location evidence="6">Cytoplasm</location>
    </subcellularLocation>
</comment>